<accession>E4U081</accession>
<name>E4U081_SULKY</name>
<dbReference type="GO" id="GO:0051536">
    <property type="term" value="F:iron-sulfur cluster binding"/>
    <property type="evidence" value="ECO:0007669"/>
    <property type="project" value="UniProtKB-KW"/>
</dbReference>
<dbReference type="PANTHER" id="PTHR43742">
    <property type="entry name" value="TRIMETHYLAMINE-N-OXIDE REDUCTASE"/>
    <property type="match status" value="1"/>
</dbReference>
<keyword evidence="6" id="KW-1185">Reference proteome</keyword>
<dbReference type="eggNOG" id="COG0243">
    <property type="taxonomic scope" value="Bacteria"/>
</dbReference>
<dbReference type="EMBL" id="CP002355">
    <property type="protein sequence ID" value="ADR34267.1"/>
    <property type="molecule type" value="Genomic_DNA"/>
</dbReference>
<protein>
    <submittedName>
        <fullName evidence="5">Molybdopterin oxidoreductase</fullName>
    </submittedName>
</protein>
<dbReference type="Pfam" id="PF00384">
    <property type="entry name" value="Molybdopterin"/>
    <property type="match status" value="1"/>
</dbReference>
<dbReference type="OrthoDB" id="9810782at2"/>
<dbReference type="SUPFAM" id="SSF53706">
    <property type="entry name" value="Formate dehydrogenase/DMSO reductase, domains 1-3"/>
    <property type="match status" value="1"/>
</dbReference>
<evidence type="ECO:0000313" key="5">
    <source>
        <dbReference type="EMBL" id="ADR34267.1"/>
    </source>
</evidence>
<dbReference type="HOGENOM" id="CLU_000422_13_3_7"/>
<feature type="domain" description="4Fe-4S Mo/W bis-MGD-type" evidence="4">
    <location>
        <begin position="1"/>
        <end position="50"/>
    </location>
</feature>
<dbReference type="KEGG" id="sku:Sulku_1606"/>
<organism evidence="5 6">
    <name type="scientific">Sulfuricurvum kujiense (strain ATCC BAA-921 / DSM 16994 / JCM 11577 / YK-1)</name>
    <dbReference type="NCBI Taxonomy" id="709032"/>
    <lineage>
        <taxon>Bacteria</taxon>
        <taxon>Pseudomonadati</taxon>
        <taxon>Campylobacterota</taxon>
        <taxon>Epsilonproteobacteria</taxon>
        <taxon>Campylobacterales</taxon>
        <taxon>Sulfurimonadaceae</taxon>
        <taxon>Sulfuricurvum</taxon>
    </lineage>
</organism>
<keyword evidence="3" id="KW-0411">Iron-sulfur</keyword>
<evidence type="ECO:0000259" key="4">
    <source>
        <dbReference type="SMART" id="SM00926"/>
    </source>
</evidence>
<evidence type="ECO:0000256" key="2">
    <source>
        <dbReference type="ARBA" id="ARBA00023004"/>
    </source>
</evidence>
<dbReference type="SMART" id="SM00926">
    <property type="entry name" value="Molybdop_Fe4S4"/>
    <property type="match status" value="1"/>
</dbReference>
<dbReference type="PANTHER" id="PTHR43742:SF6">
    <property type="entry name" value="OXIDOREDUCTASE YYAE-RELATED"/>
    <property type="match status" value="1"/>
</dbReference>
<dbReference type="RefSeq" id="WP_013460464.1">
    <property type="nucleotide sequence ID" value="NC_014762.1"/>
</dbReference>
<dbReference type="Gene3D" id="3.30.2070.10">
    <property type="entry name" value="Formate dehydrogenase/DMSO reductase"/>
    <property type="match status" value="1"/>
</dbReference>
<evidence type="ECO:0000313" key="6">
    <source>
        <dbReference type="Proteomes" id="UP000008721"/>
    </source>
</evidence>
<evidence type="ECO:0000256" key="3">
    <source>
        <dbReference type="ARBA" id="ARBA00023014"/>
    </source>
</evidence>
<dbReference type="Gene3D" id="3.40.50.740">
    <property type="match status" value="1"/>
</dbReference>
<keyword evidence="2" id="KW-0408">Iron</keyword>
<dbReference type="GO" id="GO:0046872">
    <property type="term" value="F:metal ion binding"/>
    <property type="evidence" value="ECO:0007669"/>
    <property type="project" value="UniProtKB-KW"/>
</dbReference>
<evidence type="ECO:0000256" key="1">
    <source>
        <dbReference type="ARBA" id="ARBA00022723"/>
    </source>
</evidence>
<dbReference type="InterPro" id="IPR006656">
    <property type="entry name" value="Mopterin_OxRdtase"/>
</dbReference>
<proteinExistence type="predicted"/>
<sequence>MNQTTACPLDCYDACRIVVDENGKLKGDKSHPVTRGYLCPNLNHFTQQNRLLSPQFRGDEISMERAFELLIEVLKNSKNDQILYYRGSGNVSLMQRSCEHFFASIKAVGTSGSLCDGAGEAGVLAGRGSNEVLSPQMIDESEVVIFWGRNPHTTHSHLLPFLEGKTVIVIDPVKTSIAQSADLHIQIKPHCDLQLALLLSRFAIIEGIHDEAFLQEHASEYNDFYELTQSVRIKATLDFIDVSLGQIGAILELMKGKKCAILVGVGVQKYRNGADVLRSIDGFGAIMGLFGKRGCGVSYLGNSLSGIDLPFESLSRRISKPTADFSKYNCVFVQGANPLAQMPNSTGVRHAFASAGFTVYFGLYENETSRSADLVIPAKTFLEKNDFRSSYGDYTLQEMPQIFQSESGISEYELTSRLCNAFGVQWEDESYYLDFFRKQMDVRDGVGYRRNVPEIPYENGFENGEFEFLDTIDADIDDNEGFYLITSKYGQGLNSQFKRAGGVYFHPDAGFDEDAVVQLVSHSCSVEMRVRHDNRLRKDCLLIYSGTPDVNVLTPPHLSYEGESAVYQEIKIKVIKK</sequence>
<dbReference type="InterPro" id="IPR050612">
    <property type="entry name" value="Prok_Mopterin_Oxidored"/>
</dbReference>
<dbReference type="STRING" id="709032.Sulku_1606"/>
<dbReference type="Proteomes" id="UP000008721">
    <property type="component" value="Chromosome"/>
</dbReference>
<dbReference type="AlphaFoldDB" id="E4U081"/>
<gene>
    <name evidence="5" type="ordered locus">Sulku_1606</name>
</gene>
<dbReference type="GO" id="GO:0016491">
    <property type="term" value="F:oxidoreductase activity"/>
    <property type="evidence" value="ECO:0007669"/>
    <property type="project" value="InterPro"/>
</dbReference>
<reference evidence="5 6" key="1">
    <citation type="journal article" date="2012" name="Stand. Genomic Sci.">
        <title>Complete genome sequence of the sulfur compounds oxidizing chemolithoautotroph Sulfuricurvum kujiense type strain (YK-1(T)).</title>
        <authorList>
            <person name="Han C."/>
            <person name="Kotsyurbenko O."/>
            <person name="Chertkov O."/>
            <person name="Held B."/>
            <person name="Lapidus A."/>
            <person name="Nolan M."/>
            <person name="Lucas S."/>
            <person name="Hammon N."/>
            <person name="Deshpande S."/>
            <person name="Cheng J.F."/>
            <person name="Tapia R."/>
            <person name="Goodwin L.A."/>
            <person name="Pitluck S."/>
            <person name="Liolios K."/>
            <person name="Pagani I."/>
            <person name="Ivanova N."/>
            <person name="Mavromatis K."/>
            <person name="Mikhailova N."/>
            <person name="Pati A."/>
            <person name="Chen A."/>
            <person name="Palaniappan K."/>
            <person name="Land M."/>
            <person name="Hauser L."/>
            <person name="Chang Y.J."/>
            <person name="Jeffries C.D."/>
            <person name="Brambilla E.M."/>
            <person name="Rohde M."/>
            <person name="Spring S."/>
            <person name="Sikorski J."/>
            <person name="Goker M."/>
            <person name="Woyke T."/>
            <person name="Bristow J."/>
            <person name="Eisen J.A."/>
            <person name="Markowitz V."/>
            <person name="Hugenholtz P."/>
            <person name="Kyrpides N.C."/>
            <person name="Klenk H.P."/>
            <person name="Detter J.C."/>
        </authorList>
    </citation>
    <scope>NUCLEOTIDE SEQUENCE [LARGE SCALE GENOMIC DNA]</scope>
    <source>
        <strain evidence="6">ATCC BAA-921 / DSM 16994 / JCM 11577 / YK-1</strain>
    </source>
</reference>
<keyword evidence="1" id="KW-0479">Metal-binding</keyword>
<dbReference type="InterPro" id="IPR006963">
    <property type="entry name" value="Mopterin_OxRdtase_4Fe-4S_dom"/>
</dbReference>
<dbReference type="Gene3D" id="3.40.228.10">
    <property type="entry name" value="Dimethylsulfoxide Reductase, domain 2"/>
    <property type="match status" value="1"/>
</dbReference>